<reference evidence="2" key="1">
    <citation type="journal article" date="2024" name="Front. Bioeng. Biotechnol.">
        <title>Genome-scale model development and genomic sequencing of the oleaginous clade Lipomyces.</title>
        <authorList>
            <person name="Czajka J.J."/>
            <person name="Han Y."/>
            <person name="Kim J."/>
            <person name="Mondo S.J."/>
            <person name="Hofstad B.A."/>
            <person name="Robles A."/>
            <person name="Haridas S."/>
            <person name="Riley R."/>
            <person name="LaButti K."/>
            <person name="Pangilinan J."/>
            <person name="Andreopoulos W."/>
            <person name="Lipzen A."/>
            <person name="Yan J."/>
            <person name="Wang M."/>
            <person name="Ng V."/>
            <person name="Grigoriev I.V."/>
            <person name="Spatafora J.W."/>
            <person name="Magnuson J.K."/>
            <person name="Baker S.E."/>
            <person name="Pomraning K.R."/>
        </authorList>
    </citation>
    <scope>NUCLEOTIDE SEQUENCE [LARGE SCALE GENOMIC DNA]</scope>
    <source>
        <strain evidence="2">CBS 10300</strain>
    </source>
</reference>
<comment type="caution">
    <text evidence="1">The sequence shown here is derived from an EMBL/GenBank/DDBJ whole genome shotgun (WGS) entry which is preliminary data.</text>
</comment>
<evidence type="ECO:0000313" key="2">
    <source>
        <dbReference type="Proteomes" id="UP001489719"/>
    </source>
</evidence>
<evidence type="ECO:0000313" key="1">
    <source>
        <dbReference type="EMBL" id="KAK9320877.1"/>
    </source>
</evidence>
<protein>
    <submittedName>
        <fullName evidence="1">Uncharacterized protein</fullName>
    </submittedName>
</protein>
<name>A0ACC3TJ31_9ASCO</name>
<dbReference type="EMBL" id="MU970113">
    <property type="protein sequence ID" value="KAK9320877.1"/>
    <property type="molecule type" value="Genomic_DNA"/>
</dbReference>
<proteinExistence type="predicted"/>
<accession>A0ACC3TJ31</accession>
<sequence length="363" mass="40560">MLGKWREENVKMLLHNDGDAIGARQREKDHILHSAIEHGLLPTRGSHHWDISAAGVSTTSLEFTSAMFNSLDSDSERANIALIMAVENLSMRDVVKYGLIALGYAMYPEHYSNAEVLPSETWIEKILFTINRQVNVMELVTAGVKTLVRLDGPKEWSGYLSLMASTADGERYFTTPPDLVRNTILPSNISFFAACLANCHLLGLAPDDFMNDDAISPFVLRPQKVPDDGADGDQLPGSETTASPSKPYQSHGSRHDMDPTVEQFTISHHPYLDIIPWPSFRSRAIIASSMDPPLIDEADLCLDLFNNGIHCWGMRGASLHGRGEGTPWDSRSWEAKPWFLQKWSLLTDGPDVRQTSAWWRSRV</sequence>
<organism evidence="1 2">
    <name type="scientific">Lipomyces orientalis</name>
    <dbReference type="NCBI Taxonomy" id="1233043"/>
    <lineage>
        <taxon>Eukaryota</taxon>
        <taxon>Fungi</taxon>
        <taxon>Dikarya</taxon>
        <taxon>Ascomycota</taxon>
        <taxon>Saccharomycotina</taxon>
        <taxon>Lipomycetes</taxon>
        <taxon>Lipomycetales</taxon>
        <taxon>Lipomycetaceae</taxon>
        <taxon>Lipomyces</taxon>
    </lineage>
</organism>
<keyword evidence="2" id="KW-1185">Reference proteome</keyword>
<dbReference type="Proteomes" id="UP001489719">
    <property type="component" value="Unassembled WGS sequence"/>
</dbReference>
<gene>
    <name evidence="1" type="ORF">V1517DRAFT_193676</name>
</gene>